<sequence>MISLLWHPFSHTLDRYSIGYLIVVLVLISGAGLGLLYGGYWHLHNPLPRDRYPRLLGWLLAGALLLMSIGVISLYLGSVQITQAELFAVLHLTSSLGIATGLLVGTVEATAIVQSRAAARTEAKARALERERDRIYRLTGLLRHHILNSLTVISGYVDYLSTDIPPEDEEKLDAIDERIKTITTLIENIRTLSTTLQDDSPQTQYDVEVLFKKVCEEVAPPQTVSITIPTDTPTLYTTVTFEQTLCLLFDALADVFDASDTFTVTACGSHEGVTISISTAEPKALTQESFSRAGPETDVKFALARELLTSSGTLQLDDSQDTTLACQFTVDTLASCNDNLTDNQ</sequence>
<protein>
    <recommendedName>
        <fullName evidence="2">Signal transduction histidine kinase dimerisation/phosphoacceptor domain-containing protein</fullName>
    </recommendedName>
</protein>
<dbReference type="RefSeq" id="WP_220620456.1">
    <property type="nucleotide sequence ID" value="NZ_RKLR01000016.1"/>
</dbReference>
<keyword evidence="1" id="KW-0812">Transmembrane</keyword>
<evidence type="ECO:0000313" key="4">
    <source>
        <dbReference type="Proteomes" id="UP001430377"/>
    </source>
</evidence>
<feature type="domain" description="Signal transduction histidine kinase dimerisation/phosphoacceptor" evidence="2">
    <location>
        <begin position="134"/>
        <end position="198"/>
    </location>
</feature>
<evidence type="ECO:0000259" key="2">
    <source>
        <dbReference type="SMART" id="SM00388"/>
    </source>
</evidence>
<keyword evidence="4" id="KW-1185">Reference proteome</keyword>
<feature type="transmembrane region" description="Helical" evidence="1">
    <location>
        <begin position="20"/>
        <end position="43"/>
    </location>
</feature>
<reference evidence="3 4" key="1">
    <citation type="submission" date="2021-06" db="EMBL/GenBank/DDBJ databases">
        <title>Halomicroarcula sp. a new haloarchaeum isolated from saline soil.</title>
        <authorList>
            <person name="Duran-Viseras A."/>
            <person name="Sanchez-Porro C."/>
            <person name="Ventosa A."/>
        </authorList>
    </citation>
    <scope>NUCLEOTIDE SEQUENCE [LARGE SCALE GENOMIC DNA]</scope>
    <source>
        <strain evidence="3 4">F13</strain>
    </source>
</reference>
<evidence type="ECO:0000256" key="1">
    <source>
        <dbReference type="SAM" id="Phobius"/>
    </source>
</evidence>
<dbReference type="Pfam" id="PF16926">
    <property type="entry name" value="HisKA_4TM"/>
    <property type="match status" value="1"/>
</dbReference>
<dbReference type="Proteomes" id="UP001430377">
    <property type="component" value="Unassembled WGS sequence"/>
</dbReference>
<proteinExistence type="predicted"/>
<dbReference type="SMART" id="SM00388">
    <property type="entry name" value="HisKA"/>
    <property type="match status" value="1"/>
</dbReference>
<organism evidence="3 4">
    <name type="scientific">Haloarcula rubra</name>
    <dbReference type="NCBI Taxonomy" id="2487747"/>
    <lineage>
        <taxon>Archaea</taxon>
        <taxon>Methanobacteriati</taxon>
        <taxon>Methanobacteriota</taxon>
        <taxon>Stenosarchaea group</taxon>
        <taxon>Halobacteria</taxon>
        <taxon>Halobacteriales</taxon>
        <taxon>Haloarculaceae</taxon>
        <taxon>Haloarcula</taxon>
    </lineage>
</organism>
<keyword evidence="1" id="KW-0472">Membrane</keyword>
<name>A0AAW4PWQ4_9EURY</name>
<feature type="transmembrane region" description="Helical" evidence="1">
    <location>
        <begin position="88"/>
        <end position="113"/>
    </location>
</feature>
<keyword evidence="1" id="KW-1133">Transmembrane helix</keyword>
<dbReference type="AlphaFoldDB" id="A0AAW4PWQ4"/>
<dbReference type="GO" id="GO:0000155">
    <property type="term" value="F:phosphorelay sensor kinase activity"/>
    <property type="evidence" value="ECO:0007669"/>
    <property type="project" value="InterPro"/>
</dbReference>
<dbReference type="Pfam" id="PF00512">
    <property type="entry name" value="HisKA"/>
    <property type="match status" value="1"/>
</dbReference>
<dbReference type="EMBL" id="RKLR01000016">
    <property type="protein sequence ID" value="MBX0325592.1"/>
    <property type="molecule type" value="Genomic_DNA"/>
</dbReference>
<evidence type="ECO:0000313" key="3">
    <source>
        <dbReference type="EMBL" id="MBX0325592.1"/>
    </source>
</evidence>
<gene>
    <name evidence="3" type="ORF">EGH21_21450</name>
</gene>
<accession>A0AAW4PWQ4</accession>
<feature type="transmembrane region" description="Helical" evidence="1">
    <location>
        <begin position="55"/>
        <end position="76"/>
    </location>
</feature>
<dbReference type="InterPro" id="IPR003661">
    <property type="entry name" value="HisK_dim/P_dom"/>
</dbReference>
<dbReference type="InterPro" id="IPR031623">
    <property type="entry name" value="HisKA_4TM"/>
</dbReference>
<comment type="caution">
    <text evidence="3">The sequence shown here is derived from an EMBL/GenBank/DDBJ whole genome shotgun (WGS) entry which is preliminary data.</text>
</comment>